<sequence>IVIIFNPLTIDRNEIVCLQSSNSENIHVKDSFNDNILPVQINPVIYKDRDRMQISFTVVELCWMASIPALSLKRYVLSSDKEVKDSLARKSTIITNFGTSATSNFNVNKFESDVFRVENEYFMATFSSATGYLKVMQLKNQAEVNLNIDFAKYGTTNDKDKSGAYLFLPDGDAKELPSLNHKVLLIQGHLFTLFQYPSYRRNFAQAVSCRSLELQNLVDITREENFELVMRLKTGIKNEDNTFFTDLNGFQIIKRKYFSKIPHQGNVYPMPTAAYLEDKNFRLTLLSGQPNGVVSSNTGQFEVFLDRRLMQDDNRGLFQSITDNKITPNVFKLVFESLSEEEIDNNRKTGHHTLLSHLSSLSLLYPLLIMFDNVENEQSKLDLLSSKRFIRRSFPCDLHLINLRTLQEKQDYNDSGDSSSFKSSQDYNNLYPNVRTKSELGLILHRFSYDCKARNQNLAECSKFFDKDNQHNRIFSTRKQLSIQRYYFVIILSYFIPLYAILVDCEPSHTVFQD</sequence>
<keyword evidence="1" id="KW-0472">Membrane</keyword>
<evidence type="ECO:0000313" key="4">
    <source>
        <dbReference type="WBParaSite" id="nRc.2.0.1.t02826-RA"/>
    </source>
</evidence>
<dbReference type="GO" id="GO:0030246">
    <property type="term" value="F:carbohydrate binding"/>
    <property type="evidence" value="ECO:0007669"/>
    <property type="project" value="InterPro"/>
</dbReference>
<dbReference type="OMA" id="HHTINTA"/>
<dbReference type="InterPro" id="IPR013780">
    <property type="entry name" value="Glyco_hydro_b"/>
</dbReference>
<evidence type="ECO:0000259" key="2">
    <source>
        <dbReference type="Pfam" id="PF07748"/>
    </source>
</evidence>
<dbReference type="InterPro" id="IPR011682">
    <property type="entry name" value="Glyco_hydro_38_C"/>
</dbReference>
<dbReference type="GO" id="GO:0000139">
    <property type="term" value="C:Golgi membrane"/>
    <property type="evidence" value="ECO:0007669"/>
    <property type="project" value="TreeGrafter"/>
</dbReference>
<reference evidence="4" key="1">
    <citation type="submission" date="2022-11" db="UniProtKB">
        <authorList>
            <consortium name="WormBaseParasite"/>
        </authorList>
    </citation>
    <scope>IDENTIFICATION</scope>
</reference>
<dbReference type="Gene3D" id="2.60.40.1180">
    <property type="entry name" value="Golgi alpha-mannosidase II"/>
    <property type="match status" value="1"/>
</dbReference>
<dbReference type="InterPro" id="IPR050843">
    <property type="entry name" value="Glycosyl_Hydrlase_38"/>
</dbReference>
<dbReference type="Pfam" id="PF07748">
    <property type="entry name" value="Glyco_hydro_38C"/>
    <property type="match status" value="1"/>
</dbReference>
<feature type="transmembrane region" description="Helical" evidence="1">
    <location>
        <begin position="486"/>
        <end position="503"/>
    </location>
</feature>
<protein>
    <submittedName>
        <fullName evidence="4">Glycosyl hydrolase family 38 C-terminal domain-containing protein</fullName>
    </submittedName>
</protein>
<evidence type="ECO:0000256" key="1">
    <source>
        <dbReference type="SAM" id="Phobius"/>
    </source>
</evidence>
<dbReference type="Gene3D" id="2.70.98.30">
    <property type="entry name" value="Golgi alpha-mannosidase II, domain 4"/>
    <property type="match status" value="1"/>
</dbReference>
<dbReference type="GO" id="GO:0004559">
    <property type="term" value="F:alpha-mannosidase activity"/>
    <property type="evidence" value="ECO:0007669"/>
    <property type="project" value="InterPro"/>
</dbReference>
<keyword evidence="1" id="KW-0812">Transmembrane</keyword>
<evidence type="ECO:0000313" key="3">
    <source>
        <dbReference type="Proteomes" id="UP000887565"/>
    </source>
</evidence>
<organism evidence="3 4">
    <name type="scientific">Romanomermis culicivorax</name>
    <name type="common">Nematode worm</name>
    <dbReference type="NCBI Taxonomy" id="13658"/>
    <lineage>
        <taxon>Eukaryota</taxon>
        <taxon>Metazoa</taxon>
        <taxon>Ecdysozoa</taxon>
        <taxon>Nematoda</taxon>
        <taxon>Enoplea</taxon>
        <taxon>Dorylaimia</taxon>
        <taxon>Mermithida</taxon>
        <taxon>Mermithoidea</taxon>
        <taxon>Mermithidae</taxon>
        <taxon>Romanomermis</taxon>
    </lineage>
</organism>
<proteinExistence type="predicted"/>
<name>A0A915HMT6_ROMCU</name>
<dbReference type="PANTHER" id="PTHR11607:SF3">
    <property type="entry name" value="LYSOSOMAL ALPHA-MANNOSIDASE"/>
    <property type="match status" value="1"/>
</dbReference>
<dbReference type="GO" id="GO:0006013">
    <property type="term" value="P:mannose metabolic process"/>
    <property type="evidence" value="ECO:0007669"/>
    <property type="project" value="InterPro"/>
</dbReference>
<dbReference type="Proteomes" id="UP000887565">
    <property type="component" value="Unplaced"/>
</dbReference>
<dbReference type="InterPro" id="IPR011013">
    <property type="entry name" value="Gal_mutarotase_sf_dom"/>
</dbReference>
<dbReference type="WBParaSite" id="nRc.2.0.1.t02826-RA">
    <property type="protein sequence ID" value="nRc.2.0.1.t02826-RA"/>
    <property type="gene ID" value="nRc.2.0.1.g02826"/>
</dbReference>
<dbReference type="GO" id="GO:0006491">
    <property type="term" value="P:N-glycan processing"/>
    <property type="evidence" value="ECO:0007669"/>
    <property type="project" value="TreeGrafter"/>
</dbReference>
<dbReference type="SUPFAM" id="SSF74650">
    <property type="entry name" value="Galactose mutarotase-like"/>
    <property type="match status" value="1"/>
</dbReference>
<keyword evidence="3" id="KW-1185">Reference proteome</keyword>
<accession>A0A915HMT6</accession>
<dbReference type="PANTHER" id="PTHR11607">
    <property type="entry name" value="ALPHA-MANNOSIDASE"/>
    <property type="match status" value="1"/>
</dbReference>
<dbReference type="AlphaFoldDB" id="A0A915HMT6"/>
<feature type="domain" description="Glycosyl hydrolase family 38 C-terminal" evidence="2">
    <location>
        <begin position="117"/>
        <end position="315"/>
    </location>
</feature>
<keyword evidence="1" id="KW-1133">Transmembrane helix</keyword>